<sequence>MPLSSVSFVSPIPSVYSGPLLSRRLISPCRLFPVLYFMMAVLVPVGGPVFCTLPHLLVLFFSFFFFFTFNHGCVCSSHLSVPLSFFVLLVVSPVSLLSLVCMYGTYRSLIPDKMYAIVTSTRVQVV</sequence>
<feature type="transmembrane region" description="Helical" evidence="1">
    <location>
        <begin position="58"/>
        <end position="79"/>
    </location>
</feature>
<accession>A0A2I2FVT3</accession>
<protein>
    <submittedName>
        <fullName evidence="2">Uncharacterized protein</fullName>
    </submittedName>
</protein>
<evidence type="ECO:0000313" key="3">
    <source>
        <dbReference type="Proteomes" id="UP000234275"/>
    </source>
</evidence>
<evidence type="ECO:0000256" key="1">
    <source>
        <dbReference type="SAM" id="Phobius"/>
    </source>
</evidence>
<dbReference type="Proteomes" id="UP000234275">
    <property type="component" value="Unassembled WGS sequence"/>
</dbReference>
<keyword evidence="1" id="KW-1133">Transmembrane helix</keyword>
<dbReference type="VEuPathDB" id="FungiDB:P170DRAFT_266469"/>
<evidence type="ECO:0000313" key="2">
    <source>
        <dbReference type="EMBL" id="PLB44753.1"/>
    </source>
</evidence>
<keyword evidence="1" id="KW-0812">Transmembrane</keyword>
<keyword evidence="3" id="KW-1185">Reference proteome</keyword>
<comment type="caution">
    <text evidence="2">The sequence shown here is derived from an EMBL/GenBank/DDBJ whole genome shotgun (WGS) entry which is preliminary data.</text>
</comment>
<feature type="transmembrane region" description="Helical" evidence="1">
    <location>
        <begin position="33"/>
        <end position="51"/>
    </location>
</feature>
<feature type="transmembrane region" description="Helical" evidence="1">
    <location>
        <begin position="85"/>
        <end position="106"/>
    </location>
</feature>
<reference evidence="2 3" key="1">
    <citation type="submission" date="2016-12" db="EMBL/GenBank/DDBJ databases">
        <title>The genomes of Aspergillus section Nigri reveals drivers in fungal speciation.</title>
        <authorList>
            <consortium name="DOE Joint Genome Institute"/>
            <person name="Vesth T.C."/>
            <person name="Nybo J."/>
            <person name="Theobald S."/>
            <person name="Brandl J."/>
            <person name="Frisvad J.C."/>
            <person name="Nielsen K.F."/>
            <person name="Lyhne E.K."/>
            <person name="Kogle M.E."/>
            <person name="Kuo A."/>
            <person name="Riley R."/>
            <person name="Clum A."/>
            <person name="Nolan M."/>
            <person name="Lipzen A."/>
            <person name="Salamov A."/>
            <person name="Henrissat B."/>
            <person name="Wiebenga A."/>
            <person name="De Vries R.P."/>
            <person name="Grigoriev I.V."/>
            <person name="Mortensen U.H."/>
            <person name="Andersen M.R."/>
            <person name="Baker S.E."/>
        </authorList>
    </citation>
    <scope>NUCLEOTIDE SEQUENCE [LARGE SCALE GENOMIC DNA]</scope>
    <source>
        <strain evidence="2 3">IBT 23096</strain>
    </source>
</reference>
<keyword evidence="1" id="KW-0472">Membrane</keyword>
<gene>
    <name evidence="2" type="ORF">P170DRAFT_266469</name>
</gene>
<dbReference type="EMBL" id="MSFO01000008">
    <property type="protein sequence ID" value="PLB44753.1"/>
    <property type="molecule type" value="Genomic_DNA"/>
</dbReference>
<proteinExistence type="predicted"/>
<name>A0A2I2FVT3_9EURO</name>
<organism evidence="2 3">
    <name type="scientific">Aspergillus steynii IBT 23096</name>
    <dbReference type="NCBI Taxonomy" id="1392250"/>
    <lineage>
        <taxon>Eukaryota</taxon>
        <taxon>Fungi</taxon>
        <taxon>Dikarya</taxon>
        <taxon>Ascomycota</taxon>
        <taxon>Pezizomycotina</taxon>
        <taxon>Eurotiomycetes</taxon>
        <taxon>Eurotiomycetidae</taxon>
        <taxon>Eurotiales</taxon>
        <taxon>Aspergillaceae</taxon>
        <taxon>Aspergillus</taxon>
        <taxon>Aspergillus subgen. Circumdati</taxon>
    </lineage>
</organism>
<dbReference type="AlphaFoldDB" id="A0A2I2FVT3"/>
<dbReference type="RefSeq" id="XP_024700055.1">
    <property type="nucleotide sequence ID" value="XM_024843118.1"/>
</dbReference>
<dbReference type="GeneID" id="36550817"/>